<organism evidence="1 2">
    <name type="scientific">Funneliformis mosseae</name>
    <name type="common">Endomycorrhizal fungus</name>
    <name type="synonym">Glomus mosseae</name>
    <dbReference type="NCBI Taxonomy" id="27381"/>
    <lineage>
        <taxon>Eukaryota</taxon>
        <taxon>Fungi</taxon>
        <taxon>Fungi incertae sedis</taxon>
        <taxon>Mucoromycota</taxon>
        <taxon>Glomeromycotina</taxon>
        <taxon>Glomeromycetes</taxon>
        <taxon>Glomerales</taxon>
        <taxon>Glomeraceae</taxon>
        <taxon>Funneliformis</taxon>
    </lineage>
</organism>
<protein>
    <submittedName>
        <fullName evidence="1">12544_t:CDS:1</fullName>
    </submittedName>
</protein>
<evidence type="ECO:0000313" key="1">
    <source>
        <dbReference type="EMBL" id="CAG8436230.1"/>
    </source>
</evidence>
<name>A0A9N8UYT6_FUNMO</name>
<accession>A0A9N8UYT6</accession>
<dbReference type="AlphaFoldDB" id="A0A9N8UYT6"/>
<sequence>MQKQRPASYCPAARSEMKFRNSYPGNYNAKRLSLNILCNLKPQVDVEKIKLNYRRLSNTSKTSLSSLDSGVGFSKVDYEIQRALRAQRVQRPHIIVLHKGKPISKNLDNYDEFEENIVVAAATASKRNRREISVMQKRRTIDFSANISSVGKLDHLQGLKSSSAPNLTIIKPPSKIFQDQEEERENEVKVEKKPKRYSIMPKHKLTFKALSCSPGPTCLNCEKRRIECIFVPGKRRGPIKVERKPTVKSQNIAPSVNVIEENQDVSNEDDNERIYYSILGPRYYNFTDVRLPIDNEIAETNASWSGTTDTTNVNDNLNMSDPGYVFNEQQQLQDPNPLPNNVLTTCVPDNHLFGWYNHQ</sequence>
<gene>
    <name evidence="1" type="ORF">FMOSSE_LOCUS361</name>
</gene>
<evidence type="ECO:0000313" key="2">
    <source>
        <dbReference type="Proteomes" id="UP000789375"/>
    </source>
</evidence>
<proteinExistence type="predicted"/>
<dbReference type="EMBL" id="CAJVPP010000033">
    <property type="protein sequence ID" value="CAG8436230.1"/>
    <property type="molecule type" value="Genomic_DNA"/>
</dbReference>
<keyword evidence="2" id="KW-1185">Reference proteome</keyword>
<reference evidence="1" key="1">
    <citation type="submission" date="2021-06" db="EMBL/GenBank/DDBJ databases">
        <authorList>
            <person name="Kallberg Y."/>
            <person name="Tangrot J."/>
            <person name="Rosling A."/>
        </authorList>
    </citation>
    <scope>NUCLEOTIDE SEQUENCE</scope>
    <source>
        <strain evidence="1">87-6 pot B 2015</strain>
    </source>
</reference>
<dbReference type="Proteomes" id="UP000789375">
    <property type="component" value="Unassembled WGS sequence"/>
</dbReference>
<comment type="caution">
    <text evidence="1">The sequence shown here is derived from an EMBL/GenBank/DDBJ whole genome shotgun (WGS) entry which is preliminary data.</text>
</comment>